<dbReference type="InterPro" id="IPR032799">
    <property type="entry name" value="TAXi_C"/>
</dbReference>
<keyword evidence="4" id="KW-0378">Hydrolase</keyword>
<dbReference type="GO" id="GO:0005576">
    <property type="term" value="C:extracellular region"/>
    <property type="evidence" value="ECO:0007669"/>
    <property type="project" value="TreeGrafter"/>
</dbReference>
<dbReference type="Pfam" id="PF14543">
    <property type="entry name" value="TAXi_N"/>
    <property type="match status" value="1"/>
</dbReference>
<sequence length="439" mass="47543">MSRLAVFLLFLLQLQLQLQLQHSSVVSAANSGFGFTATLQRADANMGYTEVERLGHAFKRSKARVAALQSLATAPPPTSSITEARILVRASAGEYLMDLGIGTPPRFFTAILDTAHDLIWTQCASSHFDPAQSATYSPLPCSSPTCSGLEFPSCVNSMCEFDYFYVNSTKHAVLATETFTFGTNTTRVTVPSIAFACVDLTTTLLPGSGMVGFGRGSLSLVRQLGSPRFSYCLASSRSPTPSRLYFSEYATLQSTNMSSGGGPVQSTPFLTDPERPSLYFLNMTGISVGGHRLPIDPSVFAMDKDYGFFSGVIIDTVATITHLVRPAYDAVRAAFVSQIKLPLLNVTSPDGMNTCFMWPPPPHKSVTLPQLVFHFDGADMELPFENYMMADDRSGGLCLVMGPAGDVTVIGSFQQQNFHMLYDLKNSLLSFVPAPCNLV</sequence>
<comment type="caution">
    <text evidence="8">The sequence shown here is derived from an EMBL/GenBank/DDBJ whole genome shotgun (WGS) entry which is preliminary data.</text>
</comment>
<dbReference type="InterPro" id="IPR051708">
    <property type="entry name" value="Plant_Aspart_Prot_A1"/>
</dbReference>
<evidence type="ECO:0000256" key="4">
    <source>
        <dbReference type="ARBA" id="ARBA00022801"/>
    </source>
</evidence>
<protein>
    <recommendedName>
        <fullName evidence="7">Peptidase A1 domain-containing protein</fullName>
    </recommendedName>
</protein>
<name>A0AAV5CKG0_ELECO</name>
<evidence type="ECO:0000256" key="2">
    <source>
        <dbReference type="ARBA" id="ARBA00022670"/>
    </source>
</evidence>
<dbReference type="PANTHER" id="PTHR47967:SF38">
    <property type="entry name" value="OS09G0452400 PROTEIN"/>
    <property type="match status" value="1"/>
</dbReference>
<comment type="similarity">
    <text evidence="1">Belongs to the peptidase A1 family.</text>
</comment>
<evidence type="ECO:0000313" key="9">
    <source>
        <dbReference type="Proteomes" id="UP001054889"/>
    </source>
</evidence>
<dbReference type="InterPro" id="IPR032861">
    <property type="entry name" value="TAXi_N"/>
</dbReference>
<dbReference type="FunFam" id="2.40.70.10:FF:000033">
    <property type="entry name" value="Aspartyl protease family protein"/>
    <property type="match status" value="1"/>
</dbReference>
<dbReference type="PROSITE" id="PS51767">
    <property type="entry name" value="PEPTIDASE_A1"/>
    <property type="match status" value="1"/>
</dbReference>
<evidence type="ECO:0000256" key="6">
    <source>
        <dbReference type="SAM" id="SignalP"/>
    </source>
</evidence>
<evidence type="ECO:0000259" key="7">
    <source>
        <dbReference type="PROSITE" id="PS51767"/>
    </source>
</evidence>
<dbReference type="EMBL" id="BQKI01000007">
    <property type="protein sequence ID" value="GJM98639.1"/>
    <property type="molecule type" value="Genomic_DNA"/>
</dbReference>
<keyword evidence="6" id="KW-0732">Signal</keyword>
<dbReference type="Gene3D" id="2.40.70.10">
    <property type="entry name" value="Acid Proteases"/>
    <property type="match status" value="2"/>
</dbReference>
<evidence type="ECO:0000313" key="8">
    <source>
        <dbReference type="EMBL" id="GJM98639.1"/>
    </source>
</evidence>
<dbReference type="GO" id="GO:0004190">
    <property type="term" value="F:aspartic-type endopeptidase activity"/>
    <property type="evidence" value="ECO:0007669"/>
    <property type="project" value="UniProtKB-KW"/>
</dbReference>
<gene>
    <name evidence="8" type="primary">ga15668</name>
    <name evidence="8" type="ORF">PR202_ga15668</name>
</gene>
<dbReference type="PANTHER" id="PTHR47967">
    <property type="entry name" value="OS07G0603500 PROTEIN-RELATED"/>
    <property type="match status" value="1"/>
</dbReference>
<reference evidence="8" key="1">
    <citation type="journal article" date="2018" name="DNA Res.">
        <title>Multiple hybrid de novo genome assembly of finger millet, an orphan allotetraploid crop.</title>
        <authorList>
            <person name="Hatakeyama M."/>
            <person name="Aluri S."/>
            <person name="Balachadran M.T."/>
            <person name="Sivarajan S.R."/>
            <person name="Patrignani A."/>
            <person name="Gruter S."/>
            <person name="Poveda L."/>
            <person name="Shimizu-Inatsugi R."/>
            <person name="Baeten J."/>
            <person name="Francoijs K.J."/>
            <person name="Nataraja K.N."/>
            <person name="Reddy Y.A.N."/>
            <person name="Phadnis S."/>
            <person name="Ravikumar R.L."/>
            <person name="Schlapbach R."/>
            <person name="Sreeman S.M."/>
            <person name="Shimizu K.K."/>
        </authorList>
    </citation>
    <scope>NUCLEOTIDE SEQUENCE</scope>
</reference>
<keyword evidence="3" id="KW-0064">Aspartyl protease</keyword>
<evidence type="ECO:0000256" key="1">
    <source>
        <dbReference type="ARBA" id="ARBA00007447"/>
    </source>
</evidence>
<dbReference type="SUPFAM" id="SSF50630">
    <property type="entry name" value="Acid proteases"/>
    <property type="match status" value="1"/>
</dbReference>
<dbReference type="CDD" id="cd05476">
    <property type="entry name" value="pepsin_A_like_plant"/>
    <property type="match status" value="1"/>
</dbReference>
<dbReference type="AlphaFoldDB" id="A0AAV5CKG0"/>
<evidence type="ECO:0000256" key="5">
    <source>
        <dbReference type="ARBA" id="ARBA00023180"/>
    </source>
</evidence>
<keyword evidence="5" id="KW-0325">Glycoprotein</keyword>
<dbReference type="Pfam" id="PF14541">
    <property type="entry name" value="TAXi_C"/>
    <property type="match status" value="1"/>
</dbReference>
<feature type="signal peptide" evidence="6">
    <location>
        <begin position="1"/>
        <end position="28"/>
    </location>
</feature>
<feature type="domain" description="Peptidase A1" evidence="7">
    <location>
        <begin position="95"/>
        <end position="432"/>
    </location>
</feature>
<accession>A0AAV5CKG0</accession>
<evidence type="ECO:0000256" key="3">
    <source>
        <dbReference type="ARBA" id="ARBA00022750"/>
    </source>
</evidence>
<dbReference type="GO" id="GO:0006508">
    <property type="term" value="P:proteolysis"/>
    <property type="evidence" value="ECO:0007669"/>
    <property type="project" value="UniProtKB-KW"/>
</dbReference>
<dbReference type="InterPro" id="IPR034161">
    <property type="entry name" value="Pepsin-like_plant"/>
</dbReference>
<proteinExistence type="inferred from homology"/>
<keyword evidence="9" id="KW-1185">Reference proteome</keyword>
<dbReference type="Proteomes" id="UP001054889">
    <property type="component" value="Unassembled WGS sequence"/>
</dbReference>
<dbReference type="InterPro" id="IPR033121">
    <property type="entry name" value="PEPTIDASE_A1"/>
</dbReference>
<keyword evidence="2" id="KW-0645">Protease</keyword>
<feature type="chain" id="PRO_5043573849" description="Peptidase A1 domain-containing protein" evidence="6">
    <location>
        <begin position="29"/>
        <end position="439"/>
    </location>
</feature>
<reference evidence="8" key="2">
    <citation type="submission" date="2021-12" db="EMBL/GenBank/DDBJ databases">
        <title>Resequencing data analysis of finger millet.</title>
        <authorList>
            <person name="Hatakeyama M."/>
            <person name="Aluri S."/>
            <person name="Balachadran M.T."/>
            <person name="Sivarajan S.R."/>
            <person name="Poveda L."/>
            <person name="Shimizu-Inatsugi R."/>
            <person name="Schlapbach R."/>
            <person name="Sreeman S.M."/>
            <person name="Shimizu K.K."/>
        </authorList>
    </citation>
    <scope>NUCLEOTIDE SEQUENCE</scope>
</reference>
<organism evidence="8 9">
    <name type="scientific">Eleusine coracana subsp. coracana</name>
    <dbReference type="NCBI Taxonomy" id="191504"/>
    <lineage>
        <taxon>Eukaryota</taxon>
        <taxon>Viridiplantae</taxon>
        <taxon>Streptophyta</taxon>
        <taxon>Embryophyta</taxon>
        <taxon>Tracheophyta</taxon>
        <taxon>Spermatophyta</taxon>
        <taxon>Magnoliopsida</taxon>
        <taxon>Liliopsida</taxon>
        <taxon>Poales</taxon>
        <taxon>Poaceae</taxon>
        <taxon>PACMAD clade</taxon>
        <taxon>Chloridoideae</taxon>
        <taxon>Cynodonteae</taxon>
        <taxon>Eleusininae</taxon>
        <taxon>Eleusine</taxon>
    </lineage>
</organism>
<dbReference type="InterPro" id="IPR021109">
    <property type="entry name" value="Peptidase_aspartic_dom_sf"/>
</dbReference>